<evidence type="ECO:0000313" key="3">
    <source>
        <dbReference type="Proteomes" id="UP000326354"/>
    </source>
</evidence>
<keyword evidence="1" id="KW-0472">Membrane</keyword>
<dbReference type="RefSeq" id="WP_152021843.1">
    <property type="nucleotide sequence ID" value="NZ_AP019860.1"/>
</dbReference>
<keyword evidence="1" id="KW-0812">Transmembrane</keyword>
<dbReference type="Proteomes" id="UP000326354">
    <property type="component" value="Chromosome"/>
</dbReference>
<dbReference type="AlphaFoldDB" id="A0A5S9IVE4"/>
<accession>A0A5S9IVE4</accession>
<organism evidence="2 3">
    <name type="scientific">Uabimicrobium amorphum</name>
    <dbReference type="NCBI Taxonomy" id="2596890"/>
    <lineage>
        <taxon>Bacteria</taxon>
        <taxon>Pseudomonadati</taxon>
        <taxon>Planctomycetota</taxon>
        <taxon>Candidatus Uabimicrobiia</taxon>
        <taxon>Candidatus Uabimicrobiales</taxon>
        <taxon>Candidatus Uabimicrobiaceae</taxon>
        <taxon>Candidatus Uabimicrobium</taxon>
    </lineage>
</organism>
<sequence length="408" mass="46595">MWKRVRGFTYKVVVVGCFCFLLLLNTRLYTTSLHGNSSREIVQQLHFIKGELQQGMAEDMQLFFPEGYFFSYVLYGLTWTNIAIDKQGTISNRAQQEALWALSHLDTPKGREPFPKEQNPSWGIFYKAWLNWLRGGILKLGNNAQLRKKFTADCDEITDAFRNSVTPFLTSYTNAAWPVDSVIGIAVLCLHDHLFPHKYQDVINAWLQKAKSKLDNGLLAHYVDHLSGDTITGARATSQSVLLRFLPEISATWSKEQYTLFRQRYVKTIFGLPAVKEFPPGKSGVGDVDSGPLIFGFSTSSSTVTIATAKVHGDPLYSQLMDTAEMVTIPMCFGNEKYHFFGLLPIGDAFLAWSKSIVLWTRQAESEGKYERVTSRYWRVPFHVFSLMLMIPLLFPVWRKAYKNYKNK</sequence>
<reference evidence="2 3" key="1">
    <citation type="submission" date="2019-08" db="EMBL/GenBank/DDBJ databases">
        <title>Complete genome sequence of Candidatus Uab amorphum.</title>
        <authorList>
            <person name="Shiratori T."/>
            <person name="Suzuki S."/>
            <person name="Kakizawa Y."/>
            <person name="Ishida K."/>
        </authorList>
    </citation>
    <scope>NUCLEOTIDE SEQUENCE [LARGE SCALE GENOMIC DNA]</scope>
    <source>
        <strain evidence="2 3">SRT547</strain>
    </source>
</reference>
<protein>
    <submittedName>
        <fullName evidence="2">Uncharacterized protein</fullName>
    </submittedName>
</protein>
<keyword evidence="3" id="KW-1185">Reference proteome</keyword>
<dbReference type="KEGG" id="uam:UABAM_06642"/>
<gene>
    <name evidence="2" type="ORF">UABAM_06642</name>
</gene>
<evidence type="ECO:0000256" key="1">
    <source>
        <dbReference type="SAM" id="Phobius"/>
    </source>
</evidence>
<feature type="transmembrane region" description="Helical" evidence="1">
    <location>
        <begin position="380"/>
        <end position="398"/>
    </location>
</feature>
<dbReference type="OrthoDB" id="871494at2"/>
<proteinExistence type="predicted"/>
<name>A0A5S9IVE4_UABAM</name>
<dbReference type="EMBL" id="AP019860">
    <property type="protein sequence ID" value="BBM88221.1"/>
    <property type="molecule type" value="Genomic_DNA"/>
</dbReference>
<keyword evidence="1" id="KW-1133">Transmembrane helix</keyword>
<evidence type="ECO:0000313" key="2">
    <source>
        <dbReference type="EMBL" id="BBM88221.1"/>
    </source>
</evidence>